<reference evidence="3 4" key="1">
    <citation type="submission" date="2024-10" db="EMBL/GenBank/DDBJ databases">
        <authorList>
            <person name="Kim D."/>
        </authorList>
    </citation>
    <scope>NUCLEOTIDE SEQUENCE [LARGE SCALE GENOMIC DNA]</scope>
    <source>
        <strain evidence="3">BH-2024</strain>
    </source>
</reference>
<dbReference type="EMBL" id="JBICBT010001106">
    <property type="protein sequence ID" value="KAL3082532.1"/>
    <property type="molecule type" value="Genomic_DNA"/>
</dbReference>
<evidence type="ECO:0000313" key="4">
    <source>
        <dbReference type="Proteomes" id="UP001620626"/>
    </source>
</evidence>
<name>A0ABD2IWI0_9BILA</name>
<sequence length="585" mass="66616">MLSLLLFLPFFGICFAAENDDNKYMATLYVLPGVASLGEYEYFSEAFCRKTVESTTEEGSKTEVSTRTHITHESFTHRNESDFVTMGLGNDDCEKGFEIGIALIKKDTTWSPWLKPIMLEPPIVFIDGNVDVTKKVEFGSYFKLDISPKLDDNSRIVYRVNVYCADNNHFEFKTYTKSLANVVINSNYKVFTPIGSEKMKPDIKGQLCKKYKINVWPIYEKWVDYPREMSKEKAKWENLVSKKWGNLLRQTEFSVDNGVAIKKDATYKQVKFPSYFNLTIDPSLDHEADPIYYVKVKCSREDSSTFKTFTHGNTQIVLNEKTCTKFDISVSKLDKEIEFLEELSTIRPKMKKIGEKIKKGDDHTIKYSEEQKLHLETEEDDDNLVKDDDSMGDDDDNIDDNDGNMDDNDDDDLGIDIDEIIRELEMEKGKDGEDEGLGLEDDEDDLEGSDDDTEEDAPKAKKARAPPKTKVNKTTSKIAAKKGKKVLESDEDDLESSGDDPVKKEDEPKPKKARAPPKTKINKPTQKIAAKKGKKKVSESEDDFEEDWDSGDDDWKAKASSSNNKKRGSIAMKMKSLSDVKNQEN</sequence>
<feature type="compositionally biased region" description="Acidic residues" evidence="1">
    <location>
        <begin position="390"/>
        <end position="413"/>
    </location>
</feature>
<dbReference type="AlphaFoldDB" id="A0ABD2IWI0"/>
<dbReference type="Proteomes" id="UP001620626">
    <property type="component" value="Unassembled WGS sequence"/>
</dbReference>
<feature type="compositionally biased region" description="Basic residues" evidence="1">
    <location>
        <begin position="511"/>
        <end position="521"/>
    </location>
</feature>
<feature type="compositionally biased region" description="Basic and acidic residues" evidence="1">
    <location>
        <begin position="500"/>
        <end position="510"/>
    </location>
</feature>
<accession>A0ABD2IWI0</accession>
<evidence type="ECO:0000256" key="1">
    <source>
        <dbReference type="SAM" id="MobiDB-lite"/>
    </source>
</evidence>
<feature type="compositionally biased region" description="Basic residues" evidence="1">
    <location>
        <begin position="460"/>
        <end position="471"/>
    </location>
</feature>
<comment type="caution">
    <text evidence="3">The sequence shown here is derived from an EMBL/GenBank/DDBJ whole genome shotgun (WGS) entry which is preliminary data.</text>
</comment>
<feature type="compositionally biased region" description="Acidic residues" evidence="1">
    <location>
        <begin position="489"/>
        <end position="498"/>
    </location>
</feature>
<evidence type="ECO:0000256" key="2">
    <source>
        <dbReference type="SAM" id="SignalP"/>
    </source>
</evidence>
<feature type="compositionally biased region" description="Acidic residues" evidence="1">
    <location>
        <begin position="540"/>
        <end position="552"/>
    </location>
</feature>
<feature type="region of interest" description="Disordered" evidence="1">
    <location>
        <begin position="425"/>
        <end position="585"/>
    </location>
</feature>
<feature type="signal peptide" evidence="2">
    <location>
        <begin position="1"/>
        <end position="16"/>
    </location>
</feature>
<keyword evidence="4" id="KW-1185">Reference proteome</keyword>
<feature type="compositionally biased region" description="Acidic residues" evidence="1">
    <location>
        <begin position="432"/>
        <end position="455"/>
    </location>
</feature>
<feature type="chain" id="PRO_5044846205" evidence="2">
    <location>
        <begin position="17"/>
        <end position="585"/>
    </location>
</feature>
<feature type="compositionally biased region" description="Basic and acidic residues" evidence="1">
    <location>
        <begin position="576"/>
        <end position="585"/>
    </location>
</feature>
<gene>
    <name evidence="3" type="ORF">niasHT_030546</name>
</gene>
<evidence type="ECO:0000313" key="3">
    <source>
        <dbReference type="EMBL" id="KAL3082532.1"/>
    </source>
</evidence>
<proteinExistence type="predicted"/>
<protein>
    <submittedName>
        <fullName evidence="3">Uncharacterized protein</fullName>
    </submittedName>
</protein>
<feature type="region of interest" description="Disordered" evidence="1">
    <location>
        <begin position="369"/>
        <end position="413"/>
    </location>
</feature>
<keyword evidence="2" id="KW-0732">Signal</keyword>
<organism evidence="3 4">
    <name type="scientific">Heterodera trifolii</name>
    <dbReference type="NCBI Taxonomy" id="157864"/>
    <lineage>
        <taxon>Eukaryota</taxon>
        <taxon>Metazoa</taxon>
        <taxon>Ecdysozoa</taxon>
        <taxon>Nematoda</taxon>
        <taxon>Chromadorea</taxon>
        <taxon>Rhabditida</taxon>
        <taxon>Tylenchina</taxon>
        <taxon>Tylenchomorpha</taxon>
        <taxon>Tylenchoidea</taxon>
        <taxon>Heteroderidae</taxon>
        <taxon>Heteroderinae</taxon>
        <taxon>Heterodera</taxon>
    </lineage>
</organism>